<dbReference type="Proteomes" id="UP000000238">
    <property type="component" value="Chromosome"/>
</dbReference>
<sequence>MDICNRPTSSRYTNRESERFLYQSLTIHISQNFHAFLAPFAITVNNLSLPIISNYRRYAMAENSDHAIFYGEFVLFVTK</sequence>
<gene>
    <name evidence="1" type="ordered locus">HCH_03640</name>
</gene>
<keyword evidence="2" id="KW-1185">Reference proteome</keyword>
<dbReference type="EMBL" id="CP000155">
    <property type="protein sequence ID" value="ABC30380.1"/>
    <property type="molecule type" value="Genomic_DNA"/>
</dbReference>
<dbReference type="HOGENOM" id="CLU_2601179_0_0_6"/>
<name>Q2SG44_HAHCH</name>
<reference evidence="1 2" key="1">
    <citation type="journal article" date="2005" name="Nucleic Acids Res.">
        <title>Genomic blueprint of Hahella chejuensis, a marine microbe producing an algicidal agent.</title>
        <authorList>
            <person name="Jeong H."/>
            <person name="Yim J.H."/>
            <person name="Lee C."/>
            <person name="Choi S.-H."/>
            <person name="Park Y.K."/>
            <person name="Yoon S.H."/>
            <person name="Hur C.-G."/>
            <person name="Kang H.-Y."/>
            <person name="Kim D."/>
            <person name="Lee H.H."/>
            <person name="Park K.H."/>
            <person name="Park S.-H."/>
            <person name="Park H.-S."/>
            <person name="Lee H.K."/>
            <person name="Oh T.K."/>
            <person name="Kim J.F."/>
        </authorList>
    </citation>
    <scope>NUCLEOTIDE SEQUENCE [LARGE SCALE GENOMIC DNA]</scope>
    <source>
        <strain evidence="1 2">KCTC 2396</strain>
    </source>
</reference>
<proteinExistence type="predicted"/>
<dbReference type="KEGG" id="hch:HCH_03640"/>
<dbReference type="AlphaFoldDB" id="Q2SG44"/>
<protein>
    <submittedName>
        <fullName evidence="1">Uncharacterized protein</fullName>
    </submittedName>
</protein>
<evidence type="ECO:0000313" key="2">
    <source>
        <dbReference type="Proteomes" id="UP000000238"/>
    </source>
</evidence>
<evidence type="ECO:0000313" key="1">
    <source>
        <dbReference type="EMBL" id="ABC30380.1"/>
    </source>
</evidence>
<organism evidence="1 2">
    <name type="scientific">Hahella chejuensis (strain KCTC 2396)</name>
    <dbReference type="NCBI Taxonomy" id="349521"/>
    <lineage>
        <taxon>Bacteria</taxon>
        <taxon>Pseudomonadati</taxon>
        <taxon>Pseudomonadota</taxon>
        <taxon>Gammaproteobacteria</taxon>
        <taxon>Oceanospirillales</taxon>
        <taxon>Hahellaceae</taxon>
        <taxon>Hahella</taxon>
    </lineage>
</organism>
<dbReference type="STRING" id="349521.HCH_03640"/>
<accession>Q2SG44</accession>